<evidence type="ECO:0000313" key="1">
    <source>
        <dbReference type="EMBL" id="VDN15274.1"/>
    </source>
</evidence>
<name>A0A3P7LEJ2_DIBLA</name>
<accession>A0A3P7LEJ2</accession>
<keyword evidence="2" id="KW-1185">Reference proteome</keyword>
<dbReference type="Proteomes" id="UP000281553">
    <property type="component" value="Unassembled WGS sequence"/>
</dbReference>
<dbReference type="AlphaFoldDB" id="A0A3P7LEJ2"/>
<sequence length="111" mass="12142">MFERQFFYIRAHDRKAPVAVDGAGRENGGAAAAATATHQSYWHGFAVVAPERYLTRMRDRWGRGGSVGTDGDRPLSSMAMSSCGGAQCPIWRTEQECGAVMSSCERNPDRV</sequence>
<dbReference type="EMBL" id="UYRU01061939">
    <property type="protein sequence ID" value="VDN15274.1"/>
    <property type="molecule type" value="Genomic_DNA"/>
</dbReference>
<gene>
    <name evidence="1" type="ORF">DILT_LOCUS11105</name>
</gene>
<organism evidence="1 2">
    <name type="scientific">Dibothriocephalus latus</name>
    <name type="common">Fish tapeworm</name>
    <name type="synonym">Diphyllobothrium latum</name>
    <dbReference type="NCBI Taxonomy" id="60516"/>
    <lineage>
        <taxon>Eukaryota</taxon>
        <taxon>Metazoa</taxon>
        <taxon>Spiralia</taxon>
        <taxon>Lophotrochozoa</taxon>
        <taxon>Platyhelminthes</taxon>
        <taxon>Cestoda</taxon>
        <taxon>Eucestoda</taxon>
        <taxon>Diphyllobothriidea</taxon>
        <taxon>Diphyllobothriidae</taxon>
        <taxon>Dibothriocephalus</taxon>
    </lineage>
</organism>
<proteinExistence type="predicted"/>
<evidence type="ECO:0000313" key="2">
    <source>
        <dbReference type="Proteomes" id="UP000281553"/>
    </source>
</evidence>
<reference evidence="1 2" key="1">
    <citation type="submission" date="2018-11" db="EMBL/GenBank/DDBJ databases">
        <authorList>
            <consortium name="Pathogen Informatics"/>
        </authorList>
    </citation>
    <scope>NUCLEOTIDE SEQUENCE [LARGE SCALE GENOMIC DNA]</scope>
</reference>
<protein>
    <submittedName>
        <fullName evidence="1">Uncharacterized protein</fullName>
    </submittedName>
</protein>